<evidence type="ECO:0000313" key="1">
    <source>
        <dbReference type="EMBL" id="MFC4610431.1"/>
    </source>
</evidence>
<gene>
    <name evidence="1" type="ORF">ACFO9E_21870</name>
</gene>
<protein>
    <submittedName>
        <fullName evidence="1">DUF6083 domain-containing protein</fullName>
    </submittedName>
</protein>
<proteinExistence type="predicted"/>
<comment type="caution">
    <text evidence="1">The sequence shown here is derived from an EMBL/GenBank/DDBJ whole genome shotgun (WGS) entry which is preliminary data.</text>
</comment>
<dbReference type="Proteomes" id="UP001595993">
    <property type="component" value="Unassembled WGS sequence"/>
</dbReference>
<reference evidence="2" key="1">
    <citation type="journal article" date="2019" name="Int. J. Syst. Evol. Microbiol.">
        <title>The Global Catalogue of Microorganisms (GCM) 10K type strain sequencing project: providing services to taxonomists for standard genome sequencing and annotation.</title>
        <authorList>
            <consortium name="The Broad Institute Genomics Platform"/>
            <consortium name="The Broad Institute Genome Sequencing Center for Infectious Disease"/>
            <person name="Wu L."/>
            <person name="Ma J."/>
        </authorList>
    </citation>
    <scope>NUCLEOTIDE SEQUENCE [LARGE SCALE GENOMIC DNA]</scope>
    <source>
        <strain evidence="2">CGMCC 4.7139</strain>
    </source>
</reference>
<keyword evidence="2" id="KW-1185">Reference proteome</keyword>
<evidence type="ECO:0000313" key="2">
    <source>
        <dbReference type="Proteomes" id="UP001595993"/>
    </source>
</evidence>
<dbReference type="RefSeq" id="WP_381198422.1">
    <property type="nucleotide sequence ID" value="NZ_JBHSFE010000016.1"/>
</dbReference>
<dbReference type="Pfam" id="PF19561">
    <property type="entry name" value="DUF6083"/>
    <property type="match status" value="1"/>
</dbReference>
<organism evidence="1 2">
    <name type="scientific">Streptomyces maoxianensis</name>
    <dbReference type="NCBI Taxonomy" id="1459942"/>
    <lineage>
        <taxon>Bacteria</taxon>
        <taxon>Bacillati</taxon>
        <taxon>Actinomycetota</taxon>
        <taxon>Actinomycetes</taxon>
        <taxon>Kitasatosporales</taxon>
        <taxon>Streptomycetaceae</taxon>
        <taxon>Streptomyces</taxon>
    </lineage>
</organism>
<sequence>MCSLTTSSGRRWDGAPSTPWRLLSLRVAADSPNRLLRTAQRQRCRDCGHRIDWYTRAHGQPVGLHPQELDAAAVPVSCRWHVDSGIAHAAGDGTRWCRIPHPVLCPAHEPTEQWTSQLAELRRGLAVRTRRLLDTGALTPPPPSDPPAAEVSVCRPARPVLQILYGRYLAARPIDDIQCVAQTRRRHRCHYRVLAPDAPAGIWTLMPATATRGQLALPAADMAVYDLTHIPYAEQLRWRTQRCPAHAAAPQAADLALAEWEVFDPLLHHWHIHSRLPATSPGRRKRP</sequence>
<name>A0ABV9G836_9ACTN</name>
<accession>A0ABV9G836</accession>
<dbReference type="EMBL" id="JBHSFE010000016">
    <property type="protein sequence ID" value="MFC4610431.1"/>
    <property type="molecule type" value="Genomic_DNA"/>
</dbReference>
<dbReference type="InterPro" id="IPR045729">
    <property type="entry name" value="DUF6083"/>
</dbReference>